<reference evidence="1 2" key="1">
    <citation type="submission" date="2015-04" db="EMBL/GenBank/DDBJ databases">
        <title>Taxonomic description and genome sequence of Salinicoccus sediminis sp. nov., a novel hyper halotolerant bacterium isolated from marine sediment.</title>
        <authorList>
            <person name="Mathan Kumar R."/>
            <person name="Kaur G."/>
            <person name="Kumar N."/>
            <person name="Kumar A."/>
            <person name="Singh N.K."/>
            <person name="Kaur N."/>
            <person name="Mayilraj S."/>
        </authorList>
    </citation>
    <scope>NUCLEOTIDE SEQUENCE [LARGE SCALE GENOMIC DNA]</scope>
    <source>
        <strain evidence="1 2">SV-16</strain>
    </source>
</reference>
<evidence type="ECO:0000313" key="1">
    <source>
        <dbReference type="EMBL" id="KKK35697.1"/>
    </source>
</evidence>
<accession>A0A0M2SRS9</accession>
<proteinExistence type="predicted"/>
<gene>
    <name evidence="1" type="ORF">WN59_02410</name>
</gene>
<evidence type="ECO:0000313" key="2">
    <source>
        <dbReference type="Proteomes" id="UP000034287"/>
    </source>
</evidence>
<dbReference type="EMBL" id="LAYZ01000001">
    <property type="protein sequence ID" value="KKK35697.1"/>
    <property type="molecule type" value="Genomic_DNA"/>
</dbReference>
<dbReference type="AlphaFoldDB" id="A0A0M2SRS9"/>
<sequence length="79" mass="9449">MLNFSFSLKTFKDLKTMTKCNQYFYRGVEVEVLETDIEFDLVLVKILPNKKVDYISKKLLTLIPTKENFISIRLLREER</sequence>
<dbReference type="STRING" id="1432562.WN59_02410"/>
<dbReference type="Proteomes" id="UP000034287">
    <property type="component" value="Unassembled WGS sequence"/>
</dbReference>
<keyword evidence="2" id="KW-1185">Reference proteome</keyword>
<organism evidence="1 2">
    <name type="scientific">Salinicoccus sediminis</name>
    <dbReference type="NCBI Taxonomy" id="1432562"/>
    <lineage>
        <taxon>Bacteria</taxon>
        <taxon>Bacillati</taxon>
        <taxon>Bacillota</taxon>
        <taxon>Bacilli</taxon>
        <taxon>Bacillales</taxon>
        <taxon>Staphylococcaceae</taxon>
        <taxon>Salinicoccus</taxon>
    </lineage>
</organism>
<name>A0A0M2SRS9_9STAP</name>
<dbReference type="PATRIC" id="fig|1432562.3.peg.497"/>
<protein>
    <submittedName>
        <fullName evidence="1">Uncharacterized protein</fullName>
    </submittedName>
</protein>
<comment type="caution">
    <text evidence="1">The sequence shown here is derived from an EMBL/GenBank/DDBJ whole genome shotgun (WGS) entry which is preliminary data.</text>
</comment>